<dbReference type="SUPFAM" id="SSF103473">
    <property type="entry name" value="MFS general substrate transporter"/>
    <property type="match status" value="1"/>
</dbReference>
<keyword evidence="2" id="KW-0813">Transport</keyword>
<dbReference type="InterPro" id="IPR036259">
    <property type="entry name" value="MFS_trans_sf"/>
</dbReference>
<comment type="subcellular location">
    <subcellularLocation>
        <location evidence="1">Membrane</location>
        <topology evidence="1">Multi-pass membrane protein</topology>
    </subcellularLocation>
</comment>
<dbReference type="CDD" id="cd17321">
    <property type="entry name" value="MFS_MMR_MDR_like"/>
    <property type="match status" value="1"/>
</dbReference>
<keyword evidence="5 6" id="KW-0472">Membrane</keyword>
<feature type="transmembrane region" description="Helical" evidence="6">
    <location>
        <begin position="226"/>
        <end position="244"/>
    </location>
</feature>
<sequence length="514" mass="54771">MNETIKEHSWIPLILVCFATFIIALDTTFMNVSISSVVADLNTDVSTIQTISSFYTLITASFMLLSTKLQDIVGKKKLFLIGAGIYGVGTLTAALSANTLMLFIGWALLEGIGGALMTPTAVSIISGTYQGEKLTFALAIESALVAIAAAIGPLFGGVVTTYFTWRLGFAVEFIIVLIVFALQGKIPYFEATGSKSELDITGAIISFVGLVLFVMGILMLTDDTTFSIAIMAAGLIVLALFALFEIKRKRKGNVPLLDVELLKDRNLRVGTLLRLLVNLAMGGALFAVSVYLQSVLALSAFNTGLTLLPMTLGLLLFALTAPKLSAKLNHKILMSIGCIISIIGCLILSQQFTMATSMLELMPGLFVLGAGLGFVMALGVDIALSNIPQEGQNNASGIVTTGQTLGQSMGTAIIGVILILGIIGGISNAVDTYVPDQSGNATFEHDVYEGFQSISSINDVKAENSTIQNIVNVIVRDSMAFVMYVTMALMAIIFVLTLRLSDKEIKKPDKLKKQ</sequence>
<protein>
    <submittedName>
        <fullName evidence="8">MFS transporter</fullName>
    </submittedName>
</protein>
<dbReference type="OrthoDB" id="117970at2157"/>
<accession>D3E4K2</accession>
<dbReference type="AlphaFoldDB" id="D3E4K2"/>
<feature type="transmembrane region" description="Helical" evidence="6">
    <location>
        <begin position="298"/>
        <end position="320"/>
    </location>
</feature>
<dbReference type="PRINTS" id="PR01036">
    <property type="entry name" value="TCRTETB"/>
</dbReference>
<dbReference type="GeneID" id="8769663"/>
<reference evidence="8 9" key="1">
    <citation type="journal article" date="2010" name="PLoS ONE">
        <title>The genome sequence of the rumen methanogen Methanobrevibacter ruminantium reveals new possibilities for controlling ruminant methane emissions.</title>
        <authorList>
            <person name="Leahy S.C."/>
            <person name="Kelly W.J."/>
            <person name="Altermann E."/>
            <person name="Ronimus R.S."/>
            <person name="Yeoman C.J."/>
            <person name="Pacheco D.M."/>
            <person name="Li D."/>
            <person name="Kong Z."/>
            <person name="McTavish S."/>
            <person name="Sang C."/>
            <person name="Lambie S.C."/>
            <person name="Janssen P.H."/>
            <person name="Dey D."/>
            <person name="Attwood G.T."/>
        </authorList>
    </citation>
    <scope>NUCLEOTIDE SEQUENCE [LARGE SCALE GENOMIC DNA]</scope>
    <source>
        <strain evidence="9">ATCC 35063 / DSM 1093 / JCM 13430 / OCM 146 / M1</strain>
    </source>
</reference>
<feature type="transmembrane region" description="Helical" evidence="6">
    <location>
        <begin position="405"/>
        <end position="426"/>
    </location>
</feature>
<feature type="transmembrane region" description="Helical" evidence="6">
    <location>
        <begin position="272"/>
        <end position="292"/>
    </location>
</feature>
<dbReference type="PATRIC" id="fig|634498.28.peg.47"/>
<feature type="transmembrane region" description="Helical" evidence="6">
    <location>
        <begin position="134"/>
        <end position="156"/>
    </location>
</feature>
<dbReference type="InterPro" id="IPR011701">
    <property type="entry name" value="MFS"/>
</dbReference>
<dbReference type="RefSeq" id="WP_012954854.1">
    <property type="nucleotide sequence ID" value="NC_013790.1"/>
</dbReference>
<feature type="transmembrane region" description="Helical" evidence="6">
    <location>
        <begin position="46"/>
        <end position="66"/>
    </location>
</feature>
<dbReference type="Gene3D" id="1.20.1720.10">
    <property type="entry name" value="Multidrug resistance protein D"/>
    <property type="match status" value="1"/>
</dbReference>
<dbReference type="GO" id="GO:0022857">
    <property type="term" value="F:transmembrane transporter activity"/>
    <property type="evidence" value="ECO:0007669"/>
    <property type="project" value="InterPro"/>
</dbReference>
<evidence type="ECO:0000256" key="6">
    <source>
        <dbReference type="SAM" id="Phobius"/>
    </source>
</evidence>
<feature type="transmembrane region" description="Helical" evidence="6">
    <location>
        <begin position="162"/>
        <end position="182"/>
    </location>
</feature>
<organism evidence="8 9">
    <name type="scientific">Methanobrevibacter ruminantium (strain ATCC 35063 / DSM 1093 / JCM 13430 / OCM 146 / M1)</name>
    <name type="common">Methanobacterium ruminantium</name>
    <dbReference type="NCBI Taxonomy" id="634498"/>
    <lineage>
        <taxon>Archaea</taxon>
        <taxon>Methanobacteriati</taxon>
        <taxon>Methanobacteriota</taxon>
        <taxon>Methanomada group</taxon>
        <taxon>Methanobacteria</taxon>
        <taxon>Methanobacteriales</taxon>
        <taxon>Methanobacteriaceae</taxon>
        <taxon>Methanobrevibacter</taxon>
    </lineage>
</organism>
<dbReference type="HOGENOM" id="CLU_000960_28_2_2"/>
<dbReference type="GO" id="GO:0016020">
    <property type="term" value="C:membrane"/>
    <property type="evidence" value="ECO:0007669"/>
    <property type="project" value="UniProtKB-SubCell"/>
</dbReference>
<dbReference type="Proteomes" id="UP000008680">
    <property type="component" value="Chromosome"/>
</dbReference>
<gene>
    <name evidence="8" type="ordered locus">mru_0046</name>
</gene>
<keyword evidence="3 6" id="KW-0812">Transmembrane</keyword>
<evidence type="ECO:0000256" key="4">
    <source>
        <dbReference type="ARBA" id="ARBA00022989"/>
    </source>
</evidence>
<evidence type="ECO:0000256" key="1">
    <source>
        <dbReference type="ARBA" id="ARBA00004141"/>
    </source>
</evidence>
<feature type="domain" description="Major facilitator superfamily (MFS) profile" evidence="7">
    <location>
        <begin position="12"/>
        <end position="503"/>
    </location>
</feature>
<dbReference type="EMBL" id="CP001719">
    <property type="protein sequence ID" value="ADC45898.1"/>
    <property type="molecule type" value="Genomic_DNA"/>
</dbReference>
<keyword evidence="4 6" id="KW-1133">Transmembrane helix</keyword>
<proteinExistence type="predicted"/>
<evidence type="ECO:0000256" key="5">
    <source>
        <dbReference type="ARBA" id="ARBA00023136"/>
    </source>
</evidence>
<dbReference type="PANTHER" id="PTHR42718:SF9">
    <property type="entry name" value="MAJOR FACILITATOR SUPERFAMILY MULTIDRUG TRANSPORTER MFSC"/>
    <property type="match status" value="1"/>
</dbReference>
<feature type="transmembrane region" description="Helical" evidence="6">
    <location>
        <begin position="12"/>
        <end position="34"/>
    </location>
</feature>
<dbReference type="KEGG" id="mru:mru_0046"/>
<name>D3E4K2_METRM</name>
<evidence type="ECO:0000256" key="2">
    <source>
        <dbReference type="ARBA" id="ARBA00022448"/>
    </source>
</evidence>
<evidence type="ECO:0000313" key="8">
    <source>
        <dbReference type="EMBL" id="ADC45898.1"/>
    </source>
</evidence>
<feature type="transmembrane region" description="Helical" evidence="6">
    <location>
        <begin position="332"/>
        <end position="352"/>
    </location>
</feature>
<evidence type="ECO:0000256" key="3">
    <source>
        <dbReference type="ARBA" id="ARBA00022692"/>
    </source>
</evidence>
<evidence type="ECO:0000259" key="7">
    <source>
        <dbReference type="PROSITE" id="PS50850"/>
    </source>
</evidence>
<keyword evidence="9" id="KW-1185">Reference proteome</keyword>
<evidence type="ECO:0000313" key="9">
    <source>
        <dbReference type="Proteomes" id="UP000008680"/>
    </source>
</evidence>
<feature type="transmembrane region" description="Helical" evidence="6">
    <location>
        <begin position="203"/>
        <end position="220"/>
    </location>
</feature>
<dbReference type="InterPro" id="IPR020846">
    <property type="entry name" value="MFS_dom"/>
</dbReference>
<dbReference type="PANTHER" id="PTHR42718">
    <property type="entry name" value="MAJOR FACILITATOR SUPERFAMILY MULTIDRUG TRANSPORTER MFSC"/>
    <property type="match status" value="1"/>
</dbReference>
<dbReference type="eggNOG" id="arCOG00142">
    <property type="taxonomic scope" value="Archaea"/>
</dbReference>
<dbReference type="Gene3D" id="1.20.1250.20">
    <property type="entry name" value="MFS general substrate transporter like domains"/>
    <property type="match status" value="1"/>
</dbReference>
<feature type="transmembrane region" description="Helical" evidence="6">
    <location>
        <begin position="481"/>
        <end position="500"/>
    </location>
</feature>
<feature type="transmembrane region" description="Helical" evidence="6">
    <location>
        <begin position="78"/>
        <end position="97"/>
    </location>
</feature>
<dbReference type="PROSITE" id="PS50850">
    <property type="entry name" value="MFS"/>
    <property type="match status" value="1"/>
</dbReference>
<dbReference type="Pfam" id="PF07690">
    <property type="entry name" value="MFS_1"/>
    <property type="match status" value="1"/>
</dbReference>
<feature type="transmembrane region" description="Helical" evidence="6">
    <location>
        <begin position="103"/>
        <end position="122"/>
    </location>
</feature>
<feature type="transmembrane region" description="Helical" evidence="6">
    <location>
        <begin position="364"/>
        <end position="384"/>
    </location>
</feature>